<dbReference type="AlphaFoldDB" id="A0AAV2R9L3"/>
<evidence type="ECO:0000256" key="5">
    <source>
        <dbReference type="ARBA" id="ARBA00023136"/>
    </source>
</evidence>
<feature type="transmembrane region" description="Helical" evidence="7">
    <location>
        <begin position="490"/>
        <end position="520"/>
    </location>
</feature>
<evidence type="ECO:0000256" key="6">
    <source>
        <dbReference type="ARBA" id="ARBA00023180"/>
    </source>
</evidence>
<dbReference type="GO" id="GO:0022857">
    <property type="term" value="F:transmembrane transporter activity"/>
    <property type="evidence" value="ECO:0007669"/>
    <property type="project" value="UniProtKB-UniRule"/>
</dbReference>
<dbReference type="PANTHER" id="PTHR12385">
    <property type="entry name" value="CHOLINE TRANSPORTER-LIKE (SLC FAMILY 44)"/>
    <property type="match status" value="1"/>
</dbReference>
<evidence type="ECO:0000256" key="4">
    <source>
        <dbReference type="ARBA" id="ARBA00022989"/>
    </source>
</evidence>
<accession>A0AAV2R9L3</accession>
<dbReference type="Pfam" id="PF04515">
    <property type="entry name" value="Choline_transpo"/>
    <property type="match status" value="1"/>
</dbReference>
<feature type="transmembrane region" description="Helical" evidence="7">
    <location>
        <begin position="685"/>
        <end position="704"/>
    </location>
</feature>
<feature type="transmembrane region" description="Helical" evidence="7">
    <location>
        <begin position="540"/>
        <end position="561"/>
    </location>
</feature>
<evidence type="ECO:0000256" key="1">
    <source>
        <dbReference type="ARBA" id="ARBA00004141"/>
    </source>
</evidence>
<reference evidence="8 9" key="1">
    <citation type="submission" date="2024-05" db="EMBL/GenBank/DDBJ databases">
        <authorList>
            <person name="Wallberg A."/>
        </authorList>
    </citation>
    <scope>NUCLEOTIDE SEQUENCE [LARGE SCALE GENOMIC DNA]</scope>
</reference>
<comment type="subcellular location">
    <subcellularLocation>
        <location evidence="7">Cell membrane</location>
        <topology evidence="7">Multi-pass membrane protein</topology>
    </subcellularLocation>
    <subcellularLocation>
        <location evidence="1">Membrane</location>
        <topology evidence="1">Multi-pass membrane protein</topology>
    </subcellularLocation>
</comment>
<evidence type="ECO:0000256" key="3">
    <source>
        <dbReference type="ARBA" id="ARBA00022692"/>
    </source>
</evidence>
<evidence type="ECO:0000256" key="2">
    <source>
        <dbReference type="ARBA" id="ARBA00007168"/>
    </source>
</evidence>
<evidence type="ECO:0000256" key="7">
    <source>
        <dbReference type="RuleBase" id="RU368066"/>
    </source>
</evidence>
<sequence length="755" mass="86134">MPPCGNAHNDLSQERVPGTSFLRFERNSEEVEHKIACITEILFCMIYIFFLLGWIGPSQKKYWIPCAVGDPSLLLHGRDTEGRVCGRHPGLENKTNLFFFDLTQCGIVSIFTGCITEQVCVESCPDDKWFFSNNNTQSDVDKLICKMNTNLNNSIDDLVRDGQCASYYVPSEEIAGRCFPKNLDSHVLDIFNSHKELYLTNPNGGIIDLEHEFNRLQLLIQNMKHLFRYALLQQVLENVALDVLVLWKEILLGFAAAMLVSFIYIMMLRIIAAVIIYFSIVAFMVIAGYGCYYTMSKYVALKGMEKNMTVIIKSLSLSTEENVKTGFTYLGEQETTWLVLFIIIITALVVVVLILIFLRKRISIAIALIGQASKVVASMTSSLFFPIIPFILHLVFFAFFCYTALLLESSRNRVESSRNITLCHDSIGFNSTSSQETHCDTSRNNTLCPDDNGFNSTSSQETHCDKSNCSGIECHIETHKLDPYISYLQFYNLFGLFWSVFFTSAFGEMVLAGAFASWYWCFDKSKDVPTFTIIHSLGRTLRYHVGTLAFGSLIIAVVRMFRTIMEYIDYKVRQHTDSKIAKILMWCCRCCLWCLEKFLKYINRNAYVYCAIYGKNFCKSARKAVSLIFRNAARAVVLDKVTDFLLFIGKMVICSGMAAASFLYFNGDLKNINPYSSAMNYYQTPVVVITIGTYFISSSFFSVYDMAVDTMFLCFLEDCERNDGSSEKPYYMSKDLRKILDKKNETQDTELDKFK</sequence>
<feature type="transmembrane region" description="Helical" evidence="7">
    <location>
        <begin position="390"/>
        <end position="407"/>
    </location>
</feature>
<comment type="function">
    <text evidence="7">Choline transporter.</text>
</comment>
<feature type="transmembrane region" description="Helical" evidence="7">
    <location>
        <begin position="274"/>
        <end position="295"/>
    </location>
</feature>
<feature type="non-terminal residue" evidence="8">
    <location>
        <position position="755"/>
    </location>
</feature>
<keyword evidence="3 7" id="KW-0812">Transmembrane</keyword>
<comment type="similarity">
    <text evidence="2 7">Belongs to the CTL (choline transporter-like) family.</text>
</comment>
<keyword evidence="9" id="KW-1185">Reference proteome</keyword>
<feature type="transmembrane region" description="Helical" evidence="7">
    <location>
        <begin position="33"/>
        <end position="55"/>
    </location>
</feature>
<comment type="caution">
    <text evidence="8">The sequence shown here is derived from an EMBL/GenBank/DDBJ whole genome shotgun (WGS) entry which is preliminary data.</text>
</comment>
<name>A0AAV2R9L3_MEGNR</name>
<gene>
    <name evidence="8" type="ORF">MNOR_LOCUS21348</name>
</gene>
<dbReference type="EMBL" id="CAXKWB010017131">
    <property type="protein sequence ID" value="CAL4118051.1"/>
    <property type="molecule type" value="Genomic_DNA"/>
</dbReference>
<dbReference type="InterPro" id="IPR007603">
    <property type="entry name" value="Choline_transptr-like"/>
</dbReference>
<feature type="transmembrane region" description="Helical" evidence="7">
    <location>
        <begin position="337"/>
        <end position="358"/>
    </location>
</feature>
<dbReference type="Proteomes" id="UP001497623">
    <property type="component" value="Unassembled WGS sequence"/>
</dbReference>
<protein>
    <recommendedName>
        <fullName evidence="7">Choline transporter-like protein</fullName>
    </recommendedName>
</protein>
<keyword evidence="6" id="KW-0325">Glycoprotein</keyword>
<evidence type="ECO:0000313" key="8">
    <source>
        <dbReference type="EMBL" id="CAL4118051.1"/>
    </source>
</evidence>
<dbReference type="PANTHER" id="PTHR12385:SF14">
    <property type="entry name" value="CHOLINE TRANSPORTER-LIKE 2"/>
    <property type="match status" value="1"/>
</dbReference>
<feature type="transmembrane region" description="Helical" evidence="7">
    <location>
        <begin position="644"/>
        <end position="665"/>
    </location>
</feature>
<dbReference type="GO" id="GO:0005886">
    <property type="term" value="C:plasma membrane"/>
    <property type="evidence" value="ECO:0007669"/>
    <property type="project" value="UniProtKB-SubCell"/>
</dbReference>
<keyword evidence="5 7" id="KW-0472">Membrane</keyword>
<feature type="transmembrane region" description="Helical" evidence="7">
    <location>
        <begin position="250"/>
        <end position="267"/>
    </location>
</feature>
<keyword evidence="4 7" id="KW-1133">Transmembrane helix</keyword>
<proteinExistence type="inferred from homology"/>
<evidence type="ECO:0000313" key="9">
    <source>
        <dbReference type="Proteomes" id="UP001497623"/>
    </source>
</evidence>
<organism evidence="8 9">
    <name type="scientific">Meganyctiphanes norvegica</name>
    <name type="common">Northern krill</name>
    <name type="synonym">Thysanopoda norvegica</name>
    <dbReference type="NCBI Taxonomy" id="48144"/>
    <lineage>
        <taxon>Eukaryota</taxon>
        <taxon>Metazoa</taxon>
        <taxon>Ecdysozoa</taxon>
        <taxon>Arthropoda</taxon>
        <taxon>Crustacea</taxon>
        <taxon>Multicrustacea</taxon>
        <taxon>Malacostraca</taxon>
        <taxon>Eumalacostraca</taxon>
        <taxon>Eucarida</taxon>
        <taxon>Euphausiacea</taxon>
        <taxon>Euphausiidae</taxon>
        <taxon>Meganyctiphanes</taxon>
    </lineage>
</organism>